<feature type="region of interest" description="Disordered" evidence="3">
    <location>
        <begin position="105"/>
        <end position="168"/>
    </location>
</feature>
<feature type="compositionally biased region" description="Low complexity" evidence="3">
    <location>
        <begin position="130"/>
        <end position="139"/>
    </location>
</feature>
<dbReference type="PANTHER" id="PTHR11347">
    <property type="entry name" value="CYCLIC NUCLEOTIDE PHOSPHODIESTERASE"/>
    <property type="match status" value="1"/>
</dbReference>
<dbReference type="PROSITE" id="PS51845">
    <property type="entry name" value="PDEASE_I_2"/>
    <property type="match status" value="1"/>
</dbReference>
<dbReference type="Pfam" id="PF00233">
    <property type="entry name" value="PDEase_I"/>
    <property type="match status" value="1"/>
</dbReference>
<name>A0ABM0K6S8_APLCA</name>
<feature type="region of interest" description="Disordered" evidence="3">
    <location>
        <begin position="182"/>
        <end position="309"/>
    </location>
</feature>
<dbReference type="SUPFAM" id="SSF109604">
    <property type="entry name" value="HD-domain/PDEase-like"/>
    <property type="match status" value="1"/>
</dbReference>
<dbReference type="Proteomes" id="UP000694888">
    <property type="component" value="Unplaced"/>
</dbReference>
<dbReference type="InterPro" id="IPR036971">
    <property type="entry name" value="PDEase_catalytic_dom_sf"/>
</dbReference>
<evidence type="ECO:0000256" key="3">
    <source>
        <dbReference type="SAM" id="MobiDB-lite"/>
    </source>
</evidence>
<proteinExistence type="predicted"/>
<dbReference type="PRINTS" id="PR00387">
    <property type="entry name" value="PDIESTERASE1"/>
</dbReference>
<feature type="compositionally biased region" description="Basic and acidic residues" evidence="3">
    <location>
        <begin position="241"/>
        <end position="260"/>
    </location>
</feature>
<dbReference type="InterPro" id="IPR002073">
    <property type="entry name" value="PDEase_catalytic_dom"/>
</dbReference>
<feature type="compositionally biased region" description="Gly residues" evidence="3">
    <location>
        <begin position="261"/>
        <end position="278"/>
    </location>
</feature>
<evidence type="ECO:0000313" key="5">
    <source>
        <dbReference type="Proteomes" id="UP000694888"/>
    </source>
</evidence>
<keyword evidence="5" id="KW-1185">Reference proteome</keyword>
<dbReference type="Gene3D" id="1.10.1300.10">
    <property type="entry name" value="3'5'-cyclic nucleotide phosphodiesterase, catalytic domain"/>
    <property type="match status" value="1"/>
</dbReference>
<keyword evidence="2" id="KW-0378">Hydrolase</keyword>
<evidence type="ECO:0000256" key="1">
    <source>
        <dbReference type="ARBA" id="ARBA00022723"/>
    </source>
</evidence>
<dbReference type="GeneID" id="101850605"/>
<accession>A0ABM0K6S8</accession>
<organism evidence="5 6">
    <name type="scientific">Aplysia californica</name>
    <name type="common">California sea hare</name>
    <dbReference type="NCBI Taxonomy" id="6500"/>
    <lineage>
        <taxon>Eukaryota</taxon>
        <taxon>Metazoa</taxon>
        <taxon>Spiralia</taxon>
        <taxon>Lophotrochozoa</taxon>
        <taxon>Mollusca</taxon>
        <taxon>Gastropoda</taxon>
        <taxon>Heterobranchia</taxon>
        <taxon>Euthyneura</taxon>
        <taxon>Tectipleura</taxon>
        <taxon>Aplysiida</taxon>
        <taxon>Aplysioidea</taxon>
        <taxon>Aplysiidae</taxon>
        <taxon>Aplysia</taxon>
    </lineage>
</organism>
<gene>
    <name evidence="6" type="primary">LOC101850605</name>
</gene>
<reference evidence="6" key="1">
    <citation type="submission" date="2025-08" db="UniProtKB">
        <authorList>
            <consortium name="RefSeq"/>
        </authorList>
    </citation>
    <scope>IDENTIFICATION</scope>
</reference>
<protein>
    <submittedName>
        <fullName evidence="6">cGMP-specific 3',5'-cyclic phosphodiesterase</fullName>
    </submittedName>
</protein>
<feature type="compositionally biased region" description="Basic and acidic residues" evidence="3">
    <location>
        <begin position="105"/>
        <end position="129"/>
    </location>
</feature>
<dbReference type="InterPro" id="IPR023088">
    <property type="entry name" value="PDEase"/>
</dbReference>
<feature type="compositionally biased region" description="Basic and acidic residues" evidence="3">
    <location>
        <begin position="194"/>
        <end position="209"/>
    </location>
</feature>
<evidence type="ECO:0000313" key="6">
    <source>
        <dbReference type="RefSeq" id="XP_005110082.1"/>
    </source>
</evidence>
<keyword evidence="1" id="KW-0479">Metal-binding</keyword>
<feature type="compositionally biased region" description="Acidic residues" evidence="3">
    <location>
        <begin position="153"/>
        <end position="167"/>
    </location>
</feature>
<evidence type="ECO:0000259" key="4">
    <source>
        <dbReference type="PROSITE" id="PS51845"/>
    </source>
</evidence>
<feature type="compositionally biased region" description="Basic and acidic residues" evidence="3">
    <location>
        <begin position="140"/>
        <end position="152"/>
    </location>
</feature>
<evidence type="ECO:0000256" key="2">
    <source>
        <dbReference type="ARBA" id="ARBA00022801"/>
    </source>
</evidence>
<dbReference type="RefSeq" id="XP_005110082.1">
    <property type="nucleotide sequence ID" value="XM_005110025.3"/>
</dbReference>
<sequence>MMMTASDVAAITKPWEIQRKVAWLVASEFFEQGDIEKETLNLKPIAMMDREQIDKLPDLQVGFIDDICMPVYDAISKVSSKLSPLLEGCQQNRENWQMEARAANKRLEEQRVENADKDKEEDEKKEKHNSSSSSNSNEKICAKSSRDNVKEKEDDDEMELEEDEDTVVENVSFTVIPLDVSVKDGNEDASPSPELHRNVLRYKEKRGDETPAMSDSGDEVNNGAHEDRLLLLSKSKNNQSDVEKWKHSGDGDQTSSKHDGGGGGGGGGMRIFGRGCGGRSSSKGSSGKKRAFSGRERSRGREEDKSSTS</sequence>
<feature type="compositionally biased region" description="Basic and acidic residues" evidence="3">
    <location>
        <begin position="293"/>
        <end position="309"/>
    </location>
</feature>
<feature type="domain" description="PDEase" evidence="4">
    <location>
        <begin position="1"/>
        <end position="103"/>
    </location>
</feature>